<evidence type="ECO:0000256" key="1">
    <source>
        <dbReference type="SAM" id="MobiDB-lite"/>
    </source>
</evidence>
<proteinExistence type="predicted"/>
<name>A0ABQ9NVN4_9PEZI</name>
<organism evidence="3 4">
    <name type="scientific">Coniosporium apollinis</name>
    <dbReference type="NCBI Taxonomy" id="61459"/>
    <lineage>
        <taxon>Eukaryota</taxon>
        <taxon>Fungi</taxon>
        <taxon>Dikarya</taxon>
        <taxon>Ascomycota</taxon>
        <taxon>Pezizomycotina</taxon>
        <taxon>Dothideomycetes</taxon>
        <taxon>Dothideomycetes incertae sedis</taxon>
        <taxon>Coniosporium</taxon>
    </lineage>
</organism>
<dbReference type="InterPro" id="IPR056632">
    <property type="entry name" value="DUF7730"/>
</dbReference>
<dbReference type="Pfam" id="PF24864">
    <property type="entry name" value="DUF7730"/>
    <property type="match status" value="1"/>
</dbReference>
<dbReference type="PANTHER" id="PTHR42085:SF1">
    <property type="entry name" value="F-BOX DOMAIN-CONTAINING PROTEIN"/>
    <property type="match status" value="1"/>
</dbReference>
<protein>
    <recommendedName>
        <fullName evidence="2">DUF7730 domain-containing protein</fullName>
    </recommendedName>
</protein>
<keyword evidence="4" id="KW-1185">Reference proteome</keyword>
<accession>A0ABQ9NVN4</accession>
<evidence type="ECO:0000259" key="2">
    <source>
        <dbReference type="Pfam" id="PF24864"/>
    </source>
</evidence>
<dbReference type="Proteomes" id="UP001172684">
    <property type="component" value="Unassembled WGS sequence"/>
</dbReference>
<comment type="caution">
    <text evidence="3">The sequence shown here is derived from an EMBL/GenBank/DDBJ whole genome shotgun (WGS) entry which is preliminary data.</text>
</comment>
<gene>
    <name evidence="3" type="ORF">H2201_003374</name>
</gene>
<dbReference type="PANTHER" id="PTHR42085">
    <property type="entry name" value="F-BOX DOMAIN-CONTAINING PROTEIN"/>
    <property type="match status" value="1"/>
</dbReference>
<dbReference type="InterPro" id="IPR038883">
    <property type="entry name" value="AN11006-like"/>
</dbReference>
<evidence type="ECO:0000313" key="4">
    <source>
        <dbReference type="Proteomes" id="UP001172684"/>
    </source>
</evidence>
<feature type="region of interest" description="Disordered" evidence="1">
    <location>
        <begin position="1"/>
        <end position="24"/>
    </location>
</feature>
<reference evidence="3" key="1">
    <citation type="submission" date="2022-10" db="EMBL/GenBank/DDBJ databases">
        <title>Culturing micro-colonial fungi from biological soil crusts in the Mojave desert and describing Neophaeococcomyces mojavensis, and introducing the new genera and species Taxawa tesnikishii.</title>
        <authorList>
            <person name="Kurbessoian T."/>
            <person name="Stajich J.E."/>
        </authorList>
    </citation>
    <scope>NUCLEOTIDE SEQUENCE</scope>
    <source>
        <strain evidence="3">TK_1</strain>
    </source>
</reference>
<evidence type="ECO:0000313" key="3">
    <source>
        <dbReference type="EMBL" id="KAJ9666452.1"/>
    </source>
</evidence>
<sequence>MTSKHRYNDQRALMSPKKKAKPPPPLRFHNMPLASQGFPGTSLTSQPPLLRLPPEIRQQIFRYLLPGPQDTFRFYLDSGSSSISPKCHLHHLRRHNPQYADHTPPYLHLPRRPARTLSILRLNRQIYVEALAVLYSENLFHFVGFNYLPVLDFVRRLSPEARGAVRKVRLTLLREKGSRQGEKWEILCRVLHGELPGLNTLVVDPETWI</sequence>
<dbReference type="EMBL" id="JAPDRL010000019">
    <property type="protein sequence ID" value="KAJ9666452.1"/>
    <property type="molecule type" value="Genomic_DNA"/>
</dbReference>
<feature type="domain" description="DUF7730" evidence="2">
    <location>
        <begin position="46"/>
        <end position="203"/>
    </location>
</feature>